<feature type="region of interest" description="Disordered" evidence="3">
    <location>
        <begin position="503"/>
        <end position="533"/>
    </location>
</feature>
<sequence>MIGAYVTNGEPFRALELFSHGMHDSGVPLDAHTFASVLKACGENTYLSLGTQIHGLVIKLGFGSNVFVTNSLMGMYTKCSDLDAIVLLFGRLKEKDDAVSWNLVISAYSANGQSLEALRLFREMRKGGVTPSTYTFVAVLQACDEPSYSSSILELHAAILKFTYSSDIYVANALVVAYTRCGRIGEGAKVFSKMDEKDNISCNSILSGLVQNGLYYEALQSFHEMQRAGLKPDQCTLLILLTASGRLGNLSHGTELHAYAIKNIMETDLQVENTLIDMYAKCRRLNYMDTVFSRMSFKDFVSWTTIITGCAQNNCDLRAIHLFREVQMEGMYVDPMIIGSVLLACSGLKCIPLVQEIHGYIVKRGLSDHVLENTLVDVYGPVSFSAGVQAIRQHLFSLRNHYQRIQSDLQSRSGVFPSSLTWPRRQKPPSLSASIELQNITCPVKQIQTYQFLMGLDDKYVTLRTQIINMDLFPNIDRVYAMVMQEESHRGITSSRDTTPTVAFHAQNGPPTTRSSGLVSATAGDPDRTPTERPCALASAATTQNNNPSLDQAQAVATSVLPGLTPEQMQCLITFLESSPSATDANYFVAFSHDICVLKDRTSKSPIGLGKMHLGVFLFQPLSTATVAAASEFESYELGHRRMGHPSSKKGWRVYDLETYQVFFSRDVKFEETVFPFTTPLGPSPIPATTTFCPAWDCAEHPMASPPVKEETHHQRQGEIPHPHRLPLLPLVRRVSLRVLTPRSPLRLIH</sequence>
<dbReference type="InterPro" id="IPR057670">
    <property type="entry name" value="SH3_retrovirus"/>
</dbReference>
<dbReference type="EMBL" id="JAVXUP010000135">
    <property type="protein sequence ID" value="KAK3036901.1"/>
    <property type="molecule type" value="Genomic_DNA"/>
</dbReference>
<dbReference type="Gene3D" id="1.25.40.10">
    <property type="entry name" value="Tetratricopeptide repeat domain"/>
    <property type="match status" value="3"/>
</dbReference>
<dbReference type="Proteomes" id="UP001188597">
    <property type="component" value="Unassembled WGS sequence"/>
</dbReference>
<dbReference type="GO" id="GO:0003723">
    <property type="term" value="F:RNA binding"/>
    <property type="evidence" value="ECO:0007669"/>
    <property type="project" value="InterPro"/>
</dbReference>
<comment type="caution">
    <text evidence="5">The sequence shown here is derived from an EMBL/GenBank/DDBJ whole genome shotgun (WGS) entry which is preliminary data.</text>
</comment>
<dbReference type="FunFam" id="1.25.40.10:FF:000343">
    <property type="entry name" value="Pentatricopeptide repeat-containing protein At3g58590"/>
    <property type="match status" value="1"/>
</dbReference>
<dbReference type="PANTHER" id="PTHR24015">
    <property type="entry name" value="OS07G0578800 PROTEIN-RELATED"/>
    <property type="match status" value="1"/>
</dbReference>
<feature type="repeat" description="PPR" evidence="2">
    <location>
        <begin position="97"/>
        <end position="131"/>
    </location>
</feature>
<evidence type="ECO:0000256" key="2">
    <source>
        <dbReference type="PROSITE-ProRule" id="PRU00708"/>
    </source>
</evidence>
<evidence type="ECO:0000256" key="3">
    <source>
        <dbReference type="SAM" id="MobiDB-lite"/>
    </source>
</evidence>
<name>A0AA89BMG8_9ASTE</name>
<dbReference type="Pfam" id="PF25597">
    <property type="entry name" value="SH3_retrovirus"/>
    <property type="match status" value="1"/>
</dbReference>
<dbReference type="FunFam" id="1.25.40.10:FF:000344">
    <property type="entry name" value="Pentatricopeptide repeat-containing protein"/>
    <property type="match status" value="1"/>
</dbReference>
<dbReference type="PANTHER" id="PTHR24015:SF356">
    <property type="entry name" value="DYW DOMAIN-CONTAINING PROTEIN"/>
    <property type="match status" value="1"/>
</dbReference>
<feature type="repeat" description="PPR" evidence="2">
    <location>
        <begin position="167"/>
        <end position="197"/>
    </location>
</feature>
<dbReference type="GO" id="GO:0009451">
    <property type="term" value="P:RNA modification"/>
    <property type="evidence" value="ECO:0007669"/>
    <property type="project" value="InterPro"/>
</dbReference>
<feature type="compositionally biased region" description="Polar residues" evidence="3">
    <location>
        <begin position="509"/>
        <end position="519"/>
    </location>
</feature>
<evidence type="ECO:0000256" key="1">
    <source>
        <dbReference type="ARBA" id="ARBA00022737"/>
    </source>
</evidence>
<organism evidence="5 6">
    <name type="scientific">Escallonia herrerae</name>
    <dbReference type="NCBI Taxonomy" id="1293975"/>
    <lineage>
        <taxon>Eukaryota</taxon>
        <taxon>Viridiplantae</taxon>
        <taxon>Streptophyta</taxon>
        <taxon>Embryophyta</taxon>
        <taxon>Tracheophyta</taxon>
        <taxon>Spermatophyta</taxon>
        <taxon>Magnoliopsida</taxon>
        <taxon>eudicotyledons</taxon>
        <taxon>Gunneridae</taxon>
        <taxon>Pentapetalae</taxon>
        <taxon>asterids</taxon>
        <taxon>campanulids</taxon>
        <taxon>Escalloniales</taxon>
        <taxon>Escalloniaceae</taxon>
        <taxon>Escallonia</taxon>
    </lineage>
</organism>
<keyword evidence="6" id="KW-1185">Reference proteome</keyword>
<dbReference type="InterPro" id="IPR046960">
    <property type="entry name" value="PPR_At4g14850-like_plant"/>
</dbReference>
<gene>
    <name evidence="5" type="ORF">RJ639_031519</name>
</gene>
<feature type="domain" description="Retroviral polymerase SH3-like" evidence="4">
    <location>
        <begin position="643"/>
        <end position="680"/>
    </location>
</feature>
<dbReference type="PROSITE" id="PS51375">
    <property type="entry name" value="PPR"/>
    <property type="match status" value="3"/>
</dbReference>
<evidence type="ECO:0000313" key="5">
    <source>
        <dbReference type="EMBL" id="KAK3036901.1"/>
    </source>
</evidence>
<dbReference type="FunFam" id="1.25.40.10:FF:000073">
    <property type="entry name" value="Pentatricopeptide repeat-containing protein chloroplastic"/>
    <property type="match status" value="1"/>
</dbReference>
<dbReference type="Pfam" id="PF01535">
    <property type="entry name" value="PPR"/>
    <property type="match status" value="3"/>
</dbReference>
<reference evidence="5" key="1">
    <citation type="submission" date="2022-12" db="EMBL/GenBank/DDBJ databases">
        <title>Draft genome assemblies for two species of Escallonia (Escalloniales).</title>
        <authorList>
            <person name="Chanderbali A."/>
            <person name="Dervinis C."/>
            <person name="Anghel I."/>
            <person name="Soltis D."/>
            <person name="Soltis P."/>
            <person name="Zapata F."/>
        </authorList>
    </citation>
    <scope>NUCLEOTIDE SEQUENCE</scope>
    <source>
        <strain evidence="5">UCBG64.0493</strain>
        <tissue evidence="5">Leaf</tissue>
    </source>
</reference>
<evidence type="ECO:0000259" key="4">
    <source>
        <dbReference type="Pfam" id="PF25597"/>
    </source>
</evidence>
<dbReference type="InterPro" id="IPR002885">
    <property type="entry name" value="PPR_rpt"/>
</dbReference>
<dbReference type="NCBIfam" id="TIGR00756">
    <property type="entry name" value="PPR"/>
    <property type="match status" value="2"/>
</dbReference>
<feature type="repeat" description="PPR" evidence="2">
    <location>
        <begin position="198"/>
        <end position="232"/>
    </location>
</feature>
<protein>
    <recommendedName>
        <fullName evidence="4">Retroviral polymerase SH3-like domain-containing protein</fullName>
    </recommendedName>
</protein>
<keyword evidence="1" id="KW-0677">Repeat</keyword>
<dbReference type="AlphaFoldDB" id="A0AA89BMG8"/>
<proteinExistence type="predicted"/>
<dbReference type="Pfam" id="PF13041">
    <property type="entry name" value="PPR_2"/>
    <property type="match status" value="2"/>
</dbReference>
<dbReference type="InterPro" id="IPR011990">
    <property type="entry name" value="TPR-like_helical_dom_sf"/>
</dbReference>
<evidence type="ECO:0000313" key="6">
    <source>
        <dbReference type="Proteomes" id="UP001188597"/>
    </source>
</evidence>
<accession>A0AA89BMG8</accession>